<accession>A0A9E7NF39</accession>
<sequence length="461" mass="50784">MTGTLRIGDYLRKVVVELLSTSLFTVNYVLAPLGIVWLVANTPSSVRGLAALLGVPAIWMLPSFTAALLTGAIYPMYGENTKSADIDWVFGILIGSAVLTAVWFLPAWENSWTSLAEILAPLRVSSMFNSLWLMGLSWLACIPLMMSTSLGAATDNIEEKSLSSVTAQTDEPSSSDHRVMGHPKNKVSQHNEDSRQLRPVLANLEYDWKSAPNVGFSDVGGQDELKKEITRSVLRPLTRIDEAYERFNVSPPNGILLYGPPGTGKTLFARAIAGELGHPYLELSAGDIKSRWINESTEQVNQLFAEAEQFDRCVIFIDEIDALLAGRGNDLHREHAQVVNEFLAHLGDENPNFLVIAATNRADLLDEAATRRGRFGQQYEIGLPDHDAREPIFRVRLRELPTALDEDDYHELADRSEGLNSADIVGIVDDAAMHAAERDAEAISLGDLHESFPDRSTDNDT</sequence>
<dbReference type="Gene3D" id="3.40.50.300">
    <property type="entry name" value="P-loop containing nucleotide triphosphate hydrolases"/>
    <property type="match status" value="1"/>
</dbReference>
<feature type="transmembrane region" description="Helical" evidence="2">
    <location>
        <begin position="86"/>
        <end position="105"/>
    </location>
</feature>
<feature type="compositionally biased region" description="Polar residues" evidence="1">
    <location>
        <begin position="162"/>
        <end position="172"/>
    </location>
</feature>
<dbReference type="Proteomes" id="UP001056855">
    <property type="component" value="Plasmid unnamed2"/>
</dbReference>
<dbReference type="InterPro" id="IPR003593">
    <property type="entry name" value="AAA+_ATPase"/>
</dbReference>
<name>A0A9E7NF39_9EURY</name>
<dbReference type="GO" id="GO:0016887">
    <property type="term" value="F:ATP hydrolysis activity"/>
    <property type="evidence" value="ECO:0007669"/>
    <property type="project" value="InterPro"/>
</dbReference>
<dbReference type="GO" id="GO:0005524">
    <property type="term" value="F:ATP binding"/>
    <property type="evidence" value="ECO:0007669"/>
    <property type="project" value="UniProtKB-KW"/>
</dbReference>
<evidence type="ECO:0000256" key="2">
    <source>
        <dbReference type="SAM" id="Phobius"/>
    </source>
</evidence>
<reference evidence="4" key="1">
    <citation type="submission" date="2022-06" db="EMBL/GenBank/DDBJ databases">
        <title>Diverse halophilic archaea isolated from saline environments.</title>
        <authorList>
            <person name="Cui H.-L."/>
        </authorList>
    </citation>
    <scope>NUCLEOTIDE SEQUENCE</scope>
    <source>
        <strain evidence="4">WLHS1</strain>
        <plasmid evidence="4">unnamed2</plasmid>
    </source>
</reference>
<keyword evidence="4" id="KW-0067">ATP-binding</keyword>
<dbReference type="Gene3D" id="1.10.8.60">
    <property type="match status" value="1"/>
</dbReference>
<dbReference type="InterPro" id="IPR050168">
    <property type="entry name" value="AAA_ATPase_domain"/>
</dbReference>
<proteinExistence type="predicted"/>
<protein>
    <submittedName>
        <fullName evidence="4">ATP-binding protein</fullName>
    </submittedName>
</protein>
<feature type="transmembrane region" description="Helical" evidence="2">
    <location>
        <begin position="51"/>
        <end position="74"/>
    </location>
</feature>
<dbReference type="PANTHER" id="PTHR23077:SF198">
    <property type="entry name" value="ATP-DEPENDENT ZINC METALLOPROTEASE FTSH"/>
    <property type="match status" value="1"/>
</dbReference>
<dbReference type="SUPFAM" id="SSF52540">
    <property type="entry name" value="P-loop containing nucleoside triphosphate hydrolases"/>
    <property type="match status" value="1"/>
</dbReference>
<keyword evidence="2" id="KW-0812">Transmembrane</keyword>
<keyword evidence="4" id="KW-0614">Plasmid</keyword>
<evidence type="ECO:0000259" key="3">
    <source>
        <dbReference type="SMART" id="SM00382"/>
    </source>
</evidence>
<evidence type="ECO:0000313" key="4">
    <source>
        <dbReference type="EMBL" id="UTF55850.1"/>
    </source>
</evidence>
<dbReference type="KEGG" id="sawl:NGM29_20420"/>
<feature type="domain" description="AAA+ ATPase" evidence="3">
    <location>
        <begin position="251"/>
        <end position="385"/>
    </location>
</feature>
<keyword evidence="4" id="KW-0547">Nucleotide-binding</keyword>
<dbReference type="EMBL" id="CP100357">
    <property type="protein sequence ID" value="UTF55850.1"/>
    <property type="molecule type" value="Genomic_DNA"/>
</dbReference>
<dbReference type="InterPro" id="IPR041569">
    <property type="entry name" value="AAA_lid_3"/>
</dbReference>
<feature type="transmembrane region" description="Helical" evidence="2">
    <location>
        <begin position="131"/>
        <end position="153"/>
    </location>
</feature>
<feature type="region of interest" description="Disordered" evidence="1">
    <location>
        <begin position="162"/>
        <end position="194"/>
    </location>
</feature>
<keyword evidence="2" id="KW-0472">Membrane</keyword>
<dbReference type="PANTHER" id="PTHR23077">
    <property type="entry name" value="AAA-FAMILY ATPASE"/>
    <property type="match status" value="1"/>
</dbReference>
<dbReference type="InterPro" id="IPR003959">
    <property type="entry name" value="ATPase_AAA_core"/>
</dbReference>
<dbReference type="Pfam" id="PF00004">
    <property type="entry name" value="AAA"/>
    <property type="match status" value="1"/>
</dbReference>
<dbReference type="Pfam" id="PF17862">
    <property type="entry name" value="AAA_lid_3"/>
    <property type="match status" value="1"/>
</dbReference>
<keyword evidence="2" id="KW-1133">Transmembrane helix</keyword>
<evidence type="ECO:0000256" key="1">
    <source>
        <dbReference type="SAM" id="MobiDB-lite"/>
    </source>
</evidence>
<dbReference type="SMART" id="SM00382">
    <property type="entry name" value="AAA"/>
    <property type="match status" value="1"/>
</dbReference>
<organism evidence="4 5">
    <name type="scientific">Natronosalvus rutilus</name>
    <dbReference type="NCBI Taxonomy" id="2953753"/>
    <lineage>
        <taxon>Archaea</taxon>
        <taxon>Methanobacteriati</taxon>
        <taxon>Methanobacteriota</taxon>
        <taxon>Stenosarchaea group</taxon>
        <taxon>Halobacteria</taxon>
        <taxon>Halobacteriales</taxon>
        <taxon>Natrialbaceae</taxon>
        <taxon>Natronosalvus</taxon>
    </lineage>
</organism>
<keyword evidence="5" id="KW-1185">Reference proteome</keyword>
<dbReference type="InterPro" id="IPR027417">
    <property type="entry name" value="P-loop_NTPase"/>
</dbReference>
<feature type="transmembrane region" description="Helical" evidence="2">
    <location>
        <begin position="14"/>
        <end position="39"/>
    </location>
</feature>
<evidence type="ECO:0000313" key="5">
    <source>
        <dbReference type="Proteomes" id="UP001056855"/>
    </source>
</evidence>
<gene>
    <name evidence="4" type="ORF">NGM29_20420</name>
</gene>
<dbReference type="AlphaFoldDB" id="A0A9E7NF39"/>
<geneLocation type="plasmid" evidence="4 5">
    <name>unnamed2</name>
</geneLocation>